<sequence>MSTTATPLAAITAGAPVDPVIRRATRDDLPALRALDSRAFGASWPDDEFAGFEALFEAERFVVAVEPGDHAAQGIDGIDALAGTAGAYPFTMTLPGGAQLPVPGVTWVAVALHQRRRGLLRRMFADLHTGLVAEGAALAVLTASEAGIYGRFGYGAATTNRSVSIDRRCARFTPAAEALAGAAVARHASIAAAKNHLAAVHDRWCAATPGALSRSSAWWDWVLTDPPDQRSGGTELFALVHPDGYATYQVTDDGDTARVVEVVATTPAAHASLWRSLLALDLVEDVVARRAVPLDDPLPHLLTDPRAVTTTALRDGMWVRLLDVPAALAARSYACEVDVVLEVDDDGGLPGVDASARVRLRGGPDGAECTRTDTPADVRLGVGTLGAAFLGGPRLAPLARAGLVQADAPAVVARLHSALACDGEPQYSTSF</sequence>
<dbReference type="PANTHER" id="PTHR37817:SF1">
    <property type="entry name" value="N-ACETYLTRANSFERASE EIS"/>
    <property type="match status" value="1"/>
</dbReference>
<protein>
    <submittedName>
        <fullName evidence="6">Putative acetyltransferase</fullName>
    </submittedName>
</protein>
<keyword evidence="2 3" id="KW-0012">Acyltransferase</keyword>
<dbReference type="GO" id="GO:0030649">
    <property type="term" value="P:aminoglycoside antibiotic catabolic process"/>
    <property type="evidence" value="ECO:0007669"/>
    <property type="project" value="TreeGrafter"/>
</dbReference>
<dbReference type="InterPro" id="IPR016181">
    <property type="entry name" value="Acyl_CoA_acyltransferase"/>
</dbReference>
<dbReference type="Proteomes" id="UP000245469">
    <property type="component" value="Unassembled WGS sequence"/>
</dbReference>
<evidence type="ECO:0000313" key="6">
    <source>
        <dbReference type="EMBL" id="PWJ55661.1"/>
    </source>
</evidence>
<dbReference type="SUPFAM" id="SSF55718">
    <property type="entry name" value="SCP-like"/>
    <property type="match status" value="1"/>
</dbReference>
<accession>A0A316ADG2</accession>
<dbReference type="InterPro" id="IPR022902">
    <property type="entry name" value="NAcTrfase_Eis"/>
</dbReference>
<feature type="domain" description="Eis-like acetyltransferase" evidence="5">
    <location>
        <begin position="210"/>
        <end position="313"/>
    </location>
</feature>
<keyword evidence="1 3" id="KW-0808">Transferase</keyword>
<dbReference type="AlphaFoldDB" id="A0A316ADG2"/>
<dbReference type="Gene3D" id="3.30.1050.10">
    <property type="entry name" value="SCP2 sterol-binding domain"/>
    <property type="match status" value="1"/>
</dbReference>
<feature type="active site" description="Proton donor" evidence="3">
    <location>
        <position position="149"/>
    </location>
</feature>
<dbReference type="Pfam" id="PF13530">
    <property type="entry name" value="SCP2_2"/>
    <property type="match status" value="1"/>
</dbReference>
<evidence type="ECO:0000313" key="7">
    <source>
        <dbReference type="Proteomes" id="UP000245469"/>
    </source>
</evidence>
<dbReference type="Pfam" id="PF17668">
    <property type="entry name" value="Acetyltransf_17"/>
    <property type="match status" value="1"/>
</dbReference>
<dbReference type="Pfam" id="PF13527">
    <property type="entry name" value="Acetyltransf_9"/>
    <property type="match status" value="1"/>
</dbReference>
<feature type="binding site" evidence="3">
    <location>
        <begin position="108"/>
        <end position="110"/>
    </location>
    <ligand>
        <name>acetyl-CoA</name>
        <dbReference type="ChEBI" id="CHEBI:57288"/>
    </ligand>
</feature>
<dbReference type="HAMAP" id="MF_01812">
    <property type="entry name" value="Eis"/>
    <property type="match status" value="1"/>
</dbReference>
<dbReference type="EMBL" id="QGDQ01000002">
    <property type="protein sequence ID" value="PWJ55661.1"/>
    <property type="molecule type" value="Genomic_DNA"/>
</dbReference>
<evidence type="ECO:0000256" key="1">
    <source>
        <dbReference type="ARBA" id="ARBA00022679"/>
    </source>
</evidence>
<comment type="similarity">
    <text evidence="3">Belongs to the acetyltransferase Eis family.</text>
</comment>
<evidence type="ECO:0000259" key="5">
    <source>
        <dbReference type="Pfam" id="PF17668"/>
    </source>
</evidence>
<dbReference type="Gene3D" id="3.40.630.30">
    <property type="match status" value="2"/>
</dbReference>
<comment type="caution">
    <text evidence="6">The sequence shown here is derived from an EMBL/GenBank/DDBJ whole genome shotgun (WGS) entry which is preliminary data.</text>
</comment>
<dbReference type="InterPro" id="IPR051554">
    <property type="entry name" value="Acetyltransferase_Eis"/>
</dbReference>
<keyword evidence="7" id="KW-1185">Reference proteome</keyword>
<reference evidence="6 7" key="1">
    <citation type="submission" date="2018-03" db="EMBL/GenBank/DDBJ databases">
        <title>Genomic Encyclopedia of Archaeal and Bacterial Type Strains, Phase II (KMG-II): from individual species to whole genera.</title>
        <authorList>
            <person name="Goeker M."/>
        </authorList>
    </citation>
    <scope>NUCLEOTIDE SEQUENCE [LARGE SCALE GENOMIC DNA]</scope>
    <source>
        <strain evidence="6 7">DSM 44889</strain>
    </source>
</reference>
<dbReference type="InterPro" id="IPR036527">
    <property type="entry name" value="SCP2_sterol-bd_dom_sf"/>
</dbReference>
<gene>
    <name evidence="6" type="ORF">BXY45_10224</name>
</gene>
<dbReference type="GO" id="GO:0034069">
    <property type="term" value="F:aminoglycoside N-acetyltransferase activity"/>
    <property type="evidence" value="ECO:0007669"/>
    <property type="project" value="TreeGrafter"/>
</dbReference>
<organism evidence="6 7">
    <name type="scientific">Quadrisphaera granulorum</name>
    <dbReference type="NCBI Taxonomy" id="317664"/>
    <lineage>
        <taxon>Bacteria</taxon>
        <taxon>Bacillati</taxon>
        <taxon>Actinomycetota</taxon>
        <taxon>Actinomycetes</taxon>
        <taxon>Kineosporiales</taxon>
        <taxon>Kineosporiaceae</taxon>
        <taxon>Quadrisphaera</taxon>
    </lineage>
</organism>
<evidence type="ECO:0000256" key="3">
    <source>
        <dbReference type="HAMAP-Rule" id="MF_01812"/>
    </source>
</evidence>
<dbReference type="SUPFAM" id="SSF55729">
    <property type="entry name" value="Acyl-CoA N-acyltransferases (Nat)"/>
    <property type="match status" value="1"/>
</dbReference>
<comment type="subunit">
    <text evidence="3">Homohexamer; trimer of dimers.</text>
</comment>
<evidence type="ECO:0000259" key="4">
    <source>
        <dbReference type="Pfam" id="PF13530"/>
    </source>
</evidence>
<dbReference type="NCBIfam" id="NF002367">
    <property type="entry name" value="PRK01346.1-4"/>
    <property type="match status" value="1"/>
</dbReference>
<dbReference type="RefSeq" id="WP_170131280.1">
    <property type="nucleotide sequence ID" value="NZ_QGDQ01000002.1"/>
</dbReference>
<feature type="domain" description="Enhanced intracellular survival protein" evidence="4">
    <location>
        <begin position="324"/>
        <end position="421"/>
    </location>
</feature>
<dbReference type="InterPro" id="IPR025559">
    <property type="entry name" value="Eis_dom"/>
</dbReference>
<feature type="binding site" evidence="3">
    <location>
        <begin position="144"/>
        <end position="145"/>
    </location>
    <ligand>
        <name>acetyl-CoA</name>
        <dbReference type="ChEBI" id="CHEBI:57288"/>
    </ligand>
</feature>
<name>A0A316ADG2_9ACTN</name>
<feature type="binding site" evidence="3">
    <location>
        <begin position="116"/>
        <end position="121"/>
    </location>
    <ligand>
        <name>acetyl-CoA</name>
        <dbReference type="ChEBI" id="CHEBI:57288"/>
    </ligand>
</feature>
<dbReference type="PANTHER" id="PTHR37817">
    <property type="entry name" value="N-ACETYLTRANSFERASE EIS"/>
    <property type="match status" value="1"/>
</dbReference>
<evidence type="ECO:0000256" key="2">
    <source>
        <dbReference type="ARBA" id="ARBA00023315"/>
    </source>
</evidence>
<proteinExistence type="inferred from homology"/>
<dbReference type="InterPro" id="IPR041380">
    <property type="entry name" value="Acetyltransf_17"/>
</dbReference>
<feature type="active site" description="Proton acceptor; via carboxylate" evidence="3">
    <location>
        <position position="431"/>
    </location>
</feature>